<evidence type="ECO:0000256" key="6">
    <source>
        <dbReference type="ARBA" id="ARBA00023136"/>
    </source>
</evidence>
<sequence length="309" mass="32119">MPRIPVGAAIESALQWLVDNVGGFFDGVAAVLLFAVNAVYTALASLMPFALIAVFALLAAVAVRSIALTAFTVLAFLLVDGMQLWTETLETLAVVIIAALMSIAVGVPIGILAANSPRVSFYVRPVLDFMQTLPVFVYLVPSVFFFGIGVVPGIVATTVFAIPPAVRLTELGIRQVDAEIVEAARAFGPRPGQVLREVQLPLALPSIMTGVNQVIMLALSMVVVAGMVGAEGLGGVVVSGVTQFNIGVAFEGGIAVVILAIYLDRVTSALGRSRGSGRRARAALDALLGRRGRAEATEAAAPEPERAVA</sequence>
<feature type="transmembrane region" description="Helical" evidence="7">
    <location>
        <begin position="214"/>
        <end position="238"/>
    </location>
</feature>
<feature type="transmembrane region" description="Helical" evidence="7">
    <location>
        <begin position="91"/>
        <end position="115"/>
    </location>
</feature>
<keyword evidence="4 7" id="KW-0812">Transmembrane</keyword>
<reference evidence="10" key="1">
    <citation type="journal article" date="2019" name="Int. J. Syst. Evol. Microbiol.">
        <title>The Global Catalogue of Microorganisms (GCM) 10K type strain sequencing project: providing services to taxonomists for standard genome sequencing and annotation.</title>
        <authorList>
            <consortium name="The Broad Institute Genomics Platform"/>
            <consortium name="The Broad Institute Genome Sequencing Center for Infectious Disease"/>
            <person name="Wu L."/>
            <person name="Ma J."/>
        </authorList>
    </citation>
    <scope>NUCLEOTIDE SEQUENCE [LARGE SCALE GENOMIC DNA]</scope>
    <source>
        <strain evidence="10">XZYJ18</strain>
    </source>
</reference>
<proteinExistence type="inferred from homology"/>
<evidence type="ECO:0000256" key="3">
    <source>
        <dbReference type="ARBA" id="ARBA00022475"/>
    </source>
</evidence>
<dbReference type="Pfam" id="PF00528">
    <property type="entry name" value="BPD_transp_1"/>
    <property type="match status" value="1"/>
</dbReference>
<comment type="caution">
    <text evidence="9">The sequence shown here is derived from an EMBL/GenBank/DDBJ whole genome shotgun (WGS) entry which is preliminary data.</text>
</comment>
<name>A0ABV9E2M1_9ACTN</name>
<evidence type="ECO:0000256" key="4">
    <source>
        <dbReference type="ARBA" id="ARBA00022692"/>
    </source>
</evidence>
<evidence type="ECO:0000256" key="2">
    <source>
        <dbReference type="ARBA" id="ARBA00022448"/>
    </source>
</evidence>
<dbReference type="PANTHER" id="PTHR47737">
    <property type="entry name" value="GLYCINE BETAINE/PROLINE BETAINE TRANSPORT SYSTEM PERMEASE PROTEIN PROW"/>
    <property type="match status" value="1"/>
</dbReference>
<evidence type="ECO:0000256" key="1">
    <source>
        <dbReference type="ARBA" id="ARBA00004141"/>
    </source>
</evidence>
<keyword evidence="5 7" id="KW-1133">Transmembrane helix</keyword>
<dbReference type="EMBL" id="JBHSFQ010000033">
    <property type="protein sequence ID" value="MFC4565202.1"/>
    <property type="molecule type" value="Genomic_DNA"/>
</dbReference>
<feature type="transmembrane region" description="Helical" evidence="7">
    <location>
        <begin position="49"/>
        <end position="79"/>
    </location>
</feature>
<organism evidence="9 10">
    <name type="scientific">Nocardiopsis mangrovi</name>
    <dbReference type="NCBI Taxonomy" id="1179818"/>
    <lineage>
        <taxon>Bacteria</taxon>
        <taxon>Bacillati</taxon>
        <taxon>Actinomycetota</taxon>
        <taxon>Actinomycetes</taxon>
        <taxon>Streptosporangiales</taxon>
        <taxon>Nocardiopsidaceae</taxon>
        <taxon>Nocardiopsis</taxon>
    </lineage>
</organism>
<dbReference type="CDD" id="cd06261">
    <property type="entry name" value="TM_PBP2"/>
    <property type="match status" value="1"/>
</dbReference>
<evidence type="ECO:0000256" key="7">
    <source>
        <dbReference type="RuleBase" id="RU363032"/>
    </source>
</evidence>
<evidence type="ECO:0000313" key="9">
    <source>
        <dbReference type="EMBL" id="MFC4565202.1"/>
    </source>
</evidence>
<dbReference type="InterPro" id="IPR000515">
    <property type="entry name" value="MetI-like"/>
</dbReference>
<keyword evidence="3" id="KW-1003">Cell membrane</keyword>
<comment type="subcellular location">
    <subcellularLocation>
        <location evidence="7">Cell membrane</location>
        <topology evidence="7">Multi-pass membrane protein</topology>
    </subcellularLocation>
    <subcellularLocation>
        <location evidence="1">Membrane</location>
        <topology evidence="1">Multi-pass membrane protein</topology>
    </subcellularLocation>
</comment>
<dbReference type="SUPFAM" id="SSF161098">
    <property type="entry name" value="MetI-like"/>
    <property type="match status" value="1"/>
</dbReference>
<feature type="domain" description="ABC transmembrane type-1" evidence="8">
    <location>
        <begin position="88"/>
        <end position="267"/>
    </location>
</feature>
<keyword evidence="10" id="KW-1185">Reference proteome</keyword>
<dbReference type="PANTHER" id="PTHR47737:SF1">
    <property type="entry name" value="GLYCINE BETAINE_PROLINE BETAINE TRANSPORT SYSTEM PERMEASE PROTEIN PROW"/>
    <property type="match status" value="1"/>
</dbReference>
<dbReference type="InterPro" id="IPR035906">
    <property type="entry name" value="MetI-like_sf"/>
</dbReference>
<comment type="similarity">
    <text evidence="7">Belongs to the binding-protein-dependent transport system permease family.</text>
</comment>
<evidence type="ECO:0000256" key="5">
    <source>
        <dbReference type="ARBA" id="ARBA00022989"/>
    </source>
</evidence>
<dbReference type="PROSITE" id="PS50928">
    <property type="entry name" value="ABC_TM1"/>
    <property type="match status" value="1"/>
</dbReference>
<feature type="transmembrane region" description="Helical" evidence="7">
    <location>
        <begin position="244"/>
        <end position="263"/>
    </location>
</feature>
<keyword evidence="6 7" id="KW-0472">Membrane</keyword>
<evidence type="ECO:0000313" key="10">
    <source>
        <dbReference type="Proteomes" id="UP001595923"/>
    </source>
</evidence>
<feature type="transmembrane region" description="Helical" evidence="7">
    <location>
        <begin position="135"/>
        <end position="162"/>
    </location>
</feature>
<dbReference type="RefSeq" id="WP_378578951.1">
    <property type="nucleotide sequence ID" value="NZ_JBHSFQ010000033.1"/>
</dbReference>
<feature type="transmembrane region" description="Helical" evidence="7">
    <location>
        <begin position="21"/>
        <end position="43"/>
    </location>
</feature>
<gene>
    <name evidence="9" type="ORF">ACFO4E_25375</name>
</gene>
<dbReference type="Proteomes" id="UP001595923">
    <property type="component" value="Unassembled WGS sequence"/>
</dbReference>
<protein>
    <submittedName>
        <fullName evidence="9">ABC transporter permease</fullName>
    </submittedName>
</protein>
<keyword evidence="2 7" id="KW-0813">Transport</keyword>
<accession>A0ABV9E2M1</accession>
<evidence type="ECO:0000259" key="8">
    <source>
        <dbReference type="PROSITE" id="PS50928"/>
    </source>
</evidence>
<dbReference type="Gene3D" id="1.10.3720.10">
    <property type="entry name" value="MetI-like"/>
    <property type="match status" value="1"/>
</dbReference>